<evidence type="ECO:0000313" key="2">
    <source>
        <dbReference type="Proteomes" id="UP000734823"/>
    </source>
</evidence>
<reference evidence="1 2" key="1">
    <citation type="submission" date="2020-06" db="EMBL/GenBank/DDBJ databases">
        <title>Actinokineospora xiongansis sp. nov., isolated from soil of Baiyangdian.</title>
        <authorList>
            <person name="Zhang X."/>
        </authorList>
    </citation>
    <scope>NUCLEOTIDE SEQUENCE [LARGE SCALE GENOMIC DNA]</scope>
    <source>
        <strain evidence="1 2">HBU206404</strain>
    </source>
</reference>
<name>A0ABR7L356_9PSEU</name>
<keyword evidence="2" id="KW-1185">Reference proteome</keyword>
<sequence>MLNFIAADRLPHQRILSAALSSLFILDADSPEKLRMGVDAMGRRFLVVHSLRPEGGRGTMRAEGRTLLPLVTGAILA</sequence>
<dbReference type="RefSeq" id="WP_187219538.1">
    <property type="nucleotide sequence ID" value="NZ_JABVED010000003.1"/>
</dbReference>
<evidence type="ECO:0000313" key="1">
    <source>
        <dbReference type="EMBL" id="MBC6447099.1"/>
    </source>
</evidence>
<dbReference type="EMBL" id="JABVED010000003">
    <property type="protein sequence ID" value="MBC6447099.1"/>
    <property type="molecule type" value="Genomic_DNA"/>
</dbReference>
<accession>A0ABR7L356</accession>
<protein>
    <submittedName>
        <fullName evidence="1">Uncharacterized protein</fullName>
    </submittedName>
</protein>
<organism evidence="1 2">
    <name type="scientific">Actinokineospora xionganensis</name>
    <dbReference type="NCBI Taxonomy" id="2684470"/>
    <lineage>
        <taxon>Bacteria</taxon>
        <taxon>Bacillati</taxon>
        <taxon>Actinomycetota</taxon>
        <taxon>Actinomycetes</taxon>
        <taxon>Pseudonocardiales</taxon>
        <taxon>Pseudonocardiaceae</taxon>
        <taxon>Actinokineospora</taxon>
    </lineage>
</organism>
<gene>
    <name evidence="1" type="ORF">GPZ80_07930</name>
</gene>
<dbReference type="Proteomes" id="UP000734823">
    <property type="component" value="Unassembled WGS sequence"/>
</dbReference>
<comment type="caution">
    <text evidence="1">The sequence shown here is derived from an EMBL/GenBank/DDBJ whole genome shotgun (WGS) entry which is preliminary data.</text>
</comment>
<proteinExistence type="predicted"/>